<protein>
    <submittedName>
        <fullName evidence="4">Uncharacterized protein</fullName>
    </submittedName>
</protein>
<evidence type="ECO:0000313" key="4">
    <source>
        <dbReference type="EMBL" id="APA08061.1"/>
    </source>
</evidence>
<evidence type="ECO:0000313" key="5">
    <source>
        <dbReference type="Proteomes" id="UP000177798"/>
    </source>
</evidence>
<feature type="region of interest" description="Disordered" evidence="1">
    <location>
        <begin position="224"/>
        <end position="300"/>
    </location>
</feature>
<organism evidence="4 5">
    <name type="scientific">Sclerotinia sclerotiorum (strain ATCC 18683 / 1980 / Ss-1)</name>
    <name type="common">White mold</name>
    <name type="synonym">Whetzelinia sclerotiorum</name>
    <dbReference type="NCBI Taxonomy" id="665079"/>
    <lineage>
        <taxon>Eukaryota</taxon>
        <taxon>Fungi</taxon>
        <taxon>Dikarya</taxon>
        <taxon>Ascomycota</taxon>
        <taxon>Pezizomycotina</taxon>
        <taxon>Leotiomycetes</taxon>
        <taxon>Helotiales</taxon>
        <taxon>Sclerotiniaceae</taxon>
        <taxon>Sclerotinia</taxon>
    </lineage>
</organism>
<dbReference type="PANTHER" id="PTHR31138">
    <property type="entry name" value="CHROMOSOME 19, WHOLE GENOME SHOTGUN SEQUENCE"/>
    <property type="match status" value="1"/>
</dbReference>
<dbReference type="VEuPathDB" id="FungiDB:sscle_03g028310"/>
<feature type="domain" description="HAM1-like N-terminal" evidence="3">
    <location>
        <begin position="2"/>
        <end position="623"/>
    </location>
</feature>
<dbReference type="OMA" id="NTWHEAP"/>
<dbReference type="OrthoDB" id="19394at2759"/>
<evidence type="ECO:0000256" key="1">
    <source>
        <dbReference type="SAM" id="MobiDB-lite"/>
    </source>
</evidence>
<dbReference type="RefSeq" id="XP_001598205.1">
    <property type="nucleotide sequence ID" value="XM_001598155.1"/>
</dbReference>
<dbReference type="PANTHER" id="PTHR31138:SF1">
    <property type="entry name" value="PDZ DOMAIN-CONTAINING PROTEIN"/>
    <property type="match status" value="1"/>
</dbReference>
<feature type="domain" description="HAM1-like C-terminal" evidence="2">
    <location>
        <begin position="641"/>
        <end position="802"/>
    </location>
</feature>
<dbReference type="AlphaFoldDB" id="A0A1D9PZE8"/>
<evidence type="ECO:0000259" key="3">
    <source>
        <dbReference type="Pfam" id="PF19343"/>
    </source>
</evidence>
<feature type="compositionally biased region" description="Polar residues" evidence="1">
    <location>
        <begin position="902"/>
        <end position="914"/>
    </location>
</feature>
<dbReference type="InterPro" id="IPR045967">
    <property type="entry name" value="HAM1-like_N"/>
</dbReference>
<dbReference type="KEGG" id="ssl:SS1G_00291"/>
<name>A0A1D9PZE8_SCLS1</name>
<dbReference type="EMBL" id="CP017816">
    <property type="protein sequence ID" value="APA08061.1"/>
    <property type="molecule type" value="Genomic_DNA"/>
</dbReference>
<reference evidence="5" key="1">
    <citation type="journal article" date="2017" name="Genome Biol. Evol.">
        <title>The complete genome sequence of the phytopathogenic fungus Sclerotinia sclerotiorum reveals insights into the genome architecture of broad host range pathogens.</title>
        <authorList>
            <person name="Derbyshire M."/>
            <person name="Denton-Giles M."/>
            <person name="Hegedus D."/>
            <person name="Seifbarghy S."/>
            <person name="Rollins J."/>
            <person name="van Kan J."/>
            <person name="Seidl M.F."/>
            <person name="Faino L."/>
            <person name="Mbengue M."/>
            <person name="Navaud O."/>
            <person name="Raffaele S."/>
            <person name="Hammond-Kosack K."/>
            <person name="Heard S."/>
            <person name="Oliver R."/>
        </authorList>
    </citation>
    <scope>NUCLEOTIDE SEQUENCE [LARGE SCALE GENOMIC DNA]</scope>
    <source>
        <strain evidence="5">ATCC 18683 / 1980 / Ss-1</strain>
    </source>
</reference>
<feature type="compositionally biased region" description="Polar residues" evidence="1">
    <location>
        <begin position="824"/>
        <end position="834"/>
    </location>
</feature>
<feature type="region of interest" description="Disordered" evidence="1">
    <location>
        <begin position="896"/>
        <end position="924"/>
    </location>
</feature>
<dbReference type="Pfam" id="PF14613">
    <property type="entry name" value="HAM1_C"/>
    <property type="match status" value="1"/>
</dbReference>
<gene>
    <name evidence="4" type="ORF">sscle_03g028310</name>
</gene>
<sequence length="924" mass="102957">MSVNVPTQAEKKEADIARKLQFYGIYKAFQAGKVPDNDQIDVALNSFLNLDILASPSRNLSDEGKSLIQEFRSVVEQAKYLLLTKNEGELLQDFIWQCQQIDSGAARAPGAPVDQTTAQQHGRDVKEGLRTLGQLILTNGQFRKLLNDAVVLLRDIAGDAATNFAGKVNPPEDQLNQIDHPAEDNVWHDSPNMSSGNIKNQMRQAFKKNQPVGRDDVRDAIGTASQTAHPSGSRDPADTAQLAGRDQQDNTASRIDGQAGAQVGADTLKQRASENVPEETKQRGRETRDRTKNYLQQKMPEERRGQLIYRLKKMVVEIQGHPDYMQSIDTLLDLAQEYGRHAHNVGQHGSGAVKGARGDTALRTAERDLKTLIERFANYTSIDDFIDSINVIYRDAEKDEELRNWFRQMNAFIRRCLQEQGYIMEDDSTERWNELYDTGNDLLRKRYKSHTDRIVDELKFLAKEFDNDAQNKQFAETCQKFFNHLGNDENGRPKFKKHLLHDLSNVIIPTIIEDIRYMPIPRLEFRDPKLEFAVENLVIESSNLLPNLLEIHQESTIRFGRRGLEAGNKGSFLVAVEGIQMDLRDVAYYMKRRGSSLLAHDEGILDILLGDSGLSFRMKLSVLSSEAKDRQSFLKVDSVKVDIRKLKLKIKSSKHKALIAAGKPFLIKPLTKALAKSIEAAIKQKVEEVDAFAYKIKLEADRAKKEAANNPENVPNIYRNYVSAFQRELTKGKEKAQKAQQSVQNKEFKMVTTTDESMFPNVKLPGGISSKATEYKNSARQGDRWKSQVFGIGIAQRSTNIPSPEEIRRKPHSVAQGGARDPQNAGNTNPSTGPSGYNQGAQQGYSQQGAVPQQGSVPQQGYGQQGFNQQVDVAFNNAGAQPGVLQGNSATNGAINGGAVNKKNTPTGGNTLLGSDNPVYQGRV</sequence>
<proteinExistence type="predicted"/>
<dbReference type="Proteomes" id="UP000177798">
    <property type="component" value="Chromosome 3"/>
</dbReference>
<accession>A0A1D9PZE8</accession>
<evidence type="ECO:0000259" key="2">
    <source>
        <dbReference type="Pfam" id="PF14613"/>
    </source>
</evidence>
<dbReference type="Pfam" id="PF19343">
    <property type="entry name" value="HAM1_N"/>
    <property type="match status" value="1"/>
</dbReference>
<feature type="region of interest" description="Disordered" evidence="1">
    <location>
        <begin position="795"/>
        <end position="864"/>
    </location>
</feature>
<feature type="compositionally biased region" description="Low complexity" evidence="1">
    <location>
        <begin position="835"/>
        <end position="850"/>
    </location>
</feature>
<feature type="region of interest" description="Disordered" evidence="1">
    <location>
        <begin position="163"/>
        <end position="197"/>
    </location>
</feature>
<feature type="compositionally biased region" description="Basic and acidic residues" evidence="1">
    <location>
        <begin position="268"/>
        <end position="292"/>
    </location>
</feature>
<dbReference type="InterPro" id="IPR027842">
    <property type="entry name" value="HAM1-like_C"/>
</dbReference>
<dbReference type="Gene3D" id="3.15.10.10">
    <property type="entry name" value="Bactericidal permeability-increasing protein, domain 1"/>
    <property type="match status" value="1"/>
</dbReference>